<dbReference type="AlphaFoldDB" id="A0A6A6M9N0"/>
<protein>
    <submittedName>
        <fullName evidence="3">Uncharacterized protein</fullName>
    </submittedName>
</protein>
<name>A0A6A6M9N0_HEVBR</name>
<keyword evidence="4" id="KW-1185">Reference proteome</keyword>
<dbReference type="Proteomes" id="UP000467840">
    <property type="component" value="Chromosome 14"/>
</dbReference>
<feature type="region of interest" description="Disordered" evidence="2">
    <location>
        <begin position="1"/>
        <end position="24"/>
    </location>
</feature>
<sequence length="215" mass="24987">MPSFRFVNKSTAESSSPTKTIPPTKRFTWNEMQKQRAQGLCFNYDEKSQLDIIARDLNCLYLMEKLKMLVQMSRMTRKYFNLRFHSMHSQDGQLKRLYNNRMANVLHLPATMIKPFDVKVANGKPLTCKGKFDNVNILIQVLRQLKSNLHAANNRMKQQADSKRCDIEFQKKLGKTVAVNNELPLVDDDEDVLMEPEAVLDTRWVKKGSKFVEQS</sequence>
<reference evidence="3 4" key="1">
    <citation type="journal article" date="2020" name="Mol. Plant">
        <title>The Chromosome-Based Rubber Tree Genome Provides New Insights into Spurge Genome Evolution and Rubber Biosynthesis.</title>
        <authorList>
            <person name="Liu J."/>
            <person name="Shi C."/>
            <person name="Shi C.C."/>
            <person name="Li W."/>
            <person name="Zhang Q.J."/>
            <person name="Zhang Y."/>
            <person name="Li K."/>
            <person name="Lu H.F."/>
            <person name="Shi C."/>
            <person name="Zhu S.T."/>
            <person name="Xiao Z.Y."/>
            <person name="Nan H."/>
            <person name="Yue Y."/>
            <person name="Zhu X.G."/>
            <person name="Wu Y."/>
            <person name="Hong X.N."/>
            <person name="Fan G.Y."/>
            <person name="Tong Y."/>
            <person name="Zhang D."/>
            <person name="Mao C.L."/>
            <person name="Liu Y.L."/>
            <person name="Hao S.J."/>
            <person name="Liu W.Q."/>
            <person name="Lv M.Q."/>
            <person name="Zhang H.B."/>
            <person name="Liu Y."/>
            <person name="Hu-Tang G.R."/>
            <person name="Wang J.P."/>
            <person name="Wang J.H."/>
            <person name="Sun Y.H."/>
            <person name="Ni S.B."/>
            <person name="Chen W.B."/>
            <person name="Zhang X.C."/>
            <person name="Jiao Y.N."/>
            <person name="Eichler E.E."/>
            <person name="Li G.H."/>
            <person name="Liu X."/>
            <person name="Gao L.Z."/>
        </authorList>
    </citation>
    <scope>NUCLEOTIDE SEQUENCE [LARGE SCALE GENOMIC DNA]</scope>
    <source>
        <strain evidence="4">cv. GT1</strain>
        <tissue evidence="3">Leaf</tissue>
    </source>
</reference>
<feature type="coiled-coil region" evidence="1">
    <location>
        <begin position="135"/>
        <end position="162"/>
    </location>
</feature>
<evidence type="ECO:0000313" key="3">
    <source>
        <dbReference type="EMBL" id="KAF2310370.1"/>
    </source>
</evidence>
<proteinExistence type="predicted"/>
<evidence type="ECO:0000256" key="1">
    <source>
        <dbReference type="SAM" id="Coils"/>
    </source>
</evidence>
<accession>A0A6A6M9N0</accession>
<organism evidence="3 4">
    <name type="scientific">Hevea brasiliensis</name>
    <name type="common">Para rubber tree</name>
    <name type="synonym">Siphonia brasiliensis</name>
    <dbReference type="NCBI Taxonomy" id="3981"/>
    <lineage>
        <taxon>Eukaryota</taxon>
        <taxon>Viridiplantae</taxon>
        <taxon>Streptophyta</taxon>
        <taxon>Embryophyta</taxon>
        <taxon>Tracheophyta</taxon>
        <taxon>Spermatophyta</taxon>
        <taxon>Magnoliopsida</taxon>
        <taxon>eudicotyledons</taxon>
        <taxon>Gunneridae</taxon>
        <taxon>Pentapetalae</taxon>
        <taxon>rosids</taxon>
        <taxon>fabids</taxon>
        <taxon>Malpighiales</taxon>
        <taxon>Euphorbiaceae</taxon>
        <taxon>Crotonoideae</taxon>
        <taxon>Micrandreae</taxon>
        <taxon>Hevea</taxon>
    </lineage>
</organism>
<gene>
    <name evidence="3" type="ORF">GH714_008090</name>
</gene>
<dbReference type="EMBL" id="JAAGAX010000006">
    <property type="protein sequence ID" value="KAF2310370.1"/>
    <property type="molecule type" value="Genomic_DNA"/>
</dbReference>
<feature type="compositionally biased region" description="Polar residues" evidence="2">
    <location>
        <begin position="8"/>
        <end position="21"/>
    </location>
</feature>
<evidence type="ECO:0000313" key="4">
    <source>
        <dbReference type="Proteomes" id="UP000467840"/>
    </source>
</evidence>
<evidence type="ECO:0000256" key="2">
    <source>
        <dbReference type="SAM" id="MobiDB-lite"/>
    </source>
</evidence>
<keyword evidence="1" id="KW-0175">Coiled coil</keyword>
<comment type="caution">
    <text evidence="3">The sequence shown here is derived from an EMBL/GenBank/DDBJ whole genome shotgun (WGS) entry which is preliminary data.</text>
</comment>